<sequence length="91" mass="10110">MNRIYAVALLLTVAVVSGCSTHYAVELRPYSAEETRQLALEDLNRRGLSFDEYQIAKAKLLAEPQMQAVRSFDSYGEISVDNGVATQDRQG</sequence>
<organism evidence="1 2">
    <name type="scientific">Pseudomonas syringae</name>
    <dbReference type="NCBI Taxonomy" id="317"/>
    <lineage>
        <taxon>Bacteria</taxon>
        <taxon>Pseudomonadati</taxon>
        <taxon>Pseudomonadota</taxon>
        <taxon>Gammaproteobacteria</taxon>
        <taxon>Pseudomonadales</taxon>
        <taxon>Pseudomonadaceae</taxon>
        <taxon>Pseudomonas</taxon>
    </lineage>
</organism>
<dbReference type="PROSITE" id="PS51257">
    <property type="entry name" value="PROKAR_LIPOPROTEIN"/>
    <property type="match status" value="1"/>
</dbReference>
<proteinExistence type="predicted"/>
<gene>
    <name evidence="1" type="ORF">IV01_26370</name>
</gene>
<accession>A0A085V427</accession>
<dbReference type="OrthoDB" id="7015055at2"/>
<evidence type="ECO:0000313" key="2">
    <source>
        <dbReference type="Proteomes" id="UP000028631"/>
    </source>
</evidence>
<dbReference type="RefSeq" id="WP_032632039.1">
    <property type="nucleotide sequence ID" value="NZ_JPQU01000109.1"/>
</dbReference>
<evidence type="ECO:0008006" key="3">
    <source>
        <dbReference type="Google" id="ProtNLM"/>
    </source>
</evidence>
<comment type="caution">
    <text evidence="1">The sequence shown here is derived from an EMBL/GenBank/DDBJ whole genome shotgun (WGS) entry which is preliminary data.</text>
</comment>
<evidence type="ECO:0000313" key="1">
    <source>
        <dbReference type="EMBL" id="KFE50190.1"/>
    </source>
</evidence>
<dbReference type="PATRIC" id="fig|317.175.peg.5493"/>
<reference evidence="1 2" key="1">
    <citation type="submission" date="2014-07" db="EMBL/GenBank/DDBJ databases">
        <title>Draft Genome Sequences of Environmental Pseudomonas syringae strains.</title>
        <authorList>
            <person name="Baltrus D.A."/>
            <person name="Berge O."/>
            <person name="Morris C."/>
        </authorList>
    </citation>
    <scope>NUCLEOTIDE SEQUENCE [LARGE SCALE GENOMIC DNA]</scope>
    <source>
        <strain evidence="1 2">GAW0119</strain>
    </source>
</reference>
<dbReference type="EMBL" id="JPQU01000109">
    <property type="protein sequence ID" value="KFE50190.1"/>
    <property type="molecule type" value="Genomic_DNA"/>
</dbReference>
<keyword evidence="2" id="KW-1185">Reference proteome</keyword>
<protein>
    <recommendedName>
        <fullName evidence="3">Lipoprotein</fullName>
    </recommendedName>
</protein>
<dbReference type="Proteomes" id="UP000028631">
    <property type="component" value="Unassembled WGS sequence"/>
</dbReference>
<name>A0A085V427_PSESX</name>
<dbReference type="AlphaFoldDB" id="A0A085V427"/>